<dbReference type="Proteomes" id="UP000000552">
    <property type="component" value="Chromosome"/>
</dbReference>
<dbReference type="ESTHER" id="rhilo-MLR8175">
    <property type="family name" value="6_AlphaBeta_hydrolase"/>
</dbReference>
<dbReference type="EMBL" id="BA000012">
    <property type="protein sequence ID" value="BAB53787.1"/>
    <property type="molecule type" value="Genomic_DNA"/>
</dbReference>
<dbReference type="InterPro" id="IPR000073">
    <property type="entry name" value="AB_hydrolase_1"/>
</dbReference>
<dbReference type="SUPFAM" id="SSF53474">
    <property type="entry name" value="alpha/beta-Hydrolases"/>
    <property type="match status" value="1"/>
</dbReference>
<dbReference type="Pfam" id="PF12697">
    <property type="entry name" value="Abhydrolase_6"/>
    <property type="match status" value="1"/>
</dbReference>
<proteinExistence type="predicted"/>
<dbReference type="Gene3D" id="3.40.50.1820">
    <property type="entry name" value="alpha/beta hydrolase"/>
    <property type="match status" value="1"/>
</dbReference>
<dbReference type="InterPro" id="IPR029058">
    <property type="entry name" value="AB_hydrolase_fold"/>
</dbReference>
<evidence type="ECO:0000313" key="2">
    <source>
        <dbReference type="EMBL" id="BAB53787.1"/>
    </source>
</evidence>
<reference evidence="2 3" key="1">
    <citation type="journal article" date="2000" name="DNA Res.">
        <title>Complete genome structure of the nitrogen-fixing symbiotic bacterium Mesorhizobium loti.</title>
        <authorList>
            <person name="Kaneko T."/>
            <person name="Nakamura Y."/>
            <person name="Sato S."/>
            <person name="Asamizu E."/>
            <person name="Kato T."/>
            <person name="Sasamoto S."/>
            <person name="Watanabe A."/>
            <person name="Idesawa K."/>
            <person name="Ishikawa A."/>
            <person name="Kawashima K."/>
            <person name="Kimura T."/>
            <person name="Kishida Y."/>
            <person name="Kiyokawa C."/>
            <person name="Kohara M."/>
            <person name="Matsumoto M."/>
            <person name="Matsuno A."/>
            <person name="Mochizuki Y."/>
            <person name="Nakayama S."/>
            <person name="Nakazaki N."/>
            <person name="Shimpo S."/>
            <person name="Sugimoto M."/>
            <person name="Takeuchi C."/>
            <person name="Yamada M."/>
            <person name="Tabata S."/>
        </authorList>
    </citation>
    <scope>NUCLEOTIDE SEQUENCE [LARGE SCALE GENOMIC DNA]</scope>
    <source>
        <strain evidence="3">LMG 29417 / CECT 9101 / MAFF 303099</strain>
    </source>
</reference>
<sequence>MRLCRSLIGHSEVALANARALHRRGPGQAAGLSHGMNFAGCRCSDGTSTASWQARAGLSADGRRLVHGQAHGDKILDLRFLAGLAKDASAMPAARWRAILDEIRRAGLTTAAQGVRTQTLIIAGACDPLFGDEHQQALSRCLAEASIVRAEACGHNPHWEDPAFVARTITGAFET</sequence>
<dbReference type="AlphaFoldDB" id="Q983U3"/>
<dbReference type="HOGENOM" id="CLU_1832790_0_0_5"/>
<dbReference type="KEGG" id="mlo:mlr8175"/>
<feature type="domain" description="AB hydrolase-1" evidence="1">
    <location>
        <begin position="64"/>
        <end position="167"/>
    </location>
</feature>
<evidence type="ECO:0000259" key="1">
    <source>
        <dbReference type="Pfam" id="PF12697"/>
    </source>
</evidence>
<gene>
    <name evidence="2" type="ordered locus">mlr8175</name>
</gene>
<dbReference type="eggNOG" id="COG2267">
    <property type="taxonomic scope" value="Bacteria"/>
</dbReference>
<evidence type="ECO:0000313" key="3">
    <source>
        <dbReference type="Proteomes" id="UP000000552"/>
    </source>
</evidence>
<organism evidence="2 3">
    <name type="scientific">Mesorhizobium japonicum (strain LMG 29417 / CECT 9101 / MAFF 303099)</name>
    <name type="common">Mesorhizobium loti (strain MAFF 303099)</name>
    <dbReference type="NCBI Taxonomy" id="266835"/>
    <lineage>
        <taxon>Bacteria</taxon>
        <taxon>Pseudomonadati</taxon>
        <taxon>Pseudomonadota</taxon>
        <taxon>Alphaproteobacteria</taxon>
        <taxon>Hyphomicrobiales</taxon>
        <taxon>Phyllobacteriaceae</taxon>
        <taxon>Mesorhizobium</taxon>
    </lineage>
</organism>
<protein>
    <submittedName>
        <fullName evidence="2">Mlr8175 protein</fullName>
    </submittedName>
</protein>
<name>Q983U3_RHILO</name>
<accession>Q983U3</accession>